<evidence type="ECO:0000259" key="9">
    <source>
        <dbReference type="Pfam" id="PF01490"/>
    </source>
</evidence>
<evidence type="ECO:0000256" key="7">
    <source>
        <dbReference type="SAM" id="MobiDB-lite"/>
    </source>
</evidence>
<keyword evidence="5 8" id="KW-1133">Transmembrane helix</keyword>
<name>A0ABD3HJG7_9MARC</name>
<organism evidence="10 11">
    <name type="scientific">Riccia sorocarpa</name>
    <dbReference type="NCBI Taxonomy" id="122646"/>
    <lineage>
        <taxon>Eukaryota</taxon>
        <taxon>Viridiplantae</taxon>
        <taxon>Streptophyta</taxon>
        <taxon>Embryophyta</taxon>
        <taxon>Marchantiophyta</taxon>
        <taxon>Marchantiopsida</taxon>
        <taxon>Marchantiidae</taxon>
        <taxon>Marchantiales</taxon>
        <taxon>Ricciaceae</taxon>
        <taxon>Riccia</taxon>
    </lineage>
</organism>
<reference evidence="10 11" key="1">
    <citation type="submission" date="2024-09" db="EMBL/GenBank/DDBJ databases">
        <title>Chromosome-scale assembly of Riccia sorocarpa.</title>
        <authorList>
            <person name="Paukszto L."/>
        </authorList>
    </citation>
    <scope>NUCLEOTIDE SEQUENCE [LARGE SCALE GENOMIC DNA]</scope>
    <source>
        <strain evidence="10">LP-2024</strain>
        <tissue evidence="10">Aerial parts of the thallus</tissue>
    </source>
</reference>
<comment type="caution">
    <text evidence="10">The sequence shown here is derived from an EMBL/GenBank/DDBJ whole genome shotgun (WGS) entry which is preliminary data.</text>
</comment>
<feature type="transmembrane region" description="Helical" evidence="8">
    <location>
        <begin position="421"/>
        <end position="440"/>
    </location>
</feature>
<feature type="region of interest" description="Disordered" evidence="7">
    <location>
        <begin position="19"/>
        <end position="39"/>
    </location>
</feature>
<protein>
    <recommendedName>
        <fullName evidence="9">Amino acid transporter transmembrane domain-containing protein</fullName>
    </recommendedName>
</protein>
<keyword evidence="2" id="KW-0813">Transport</keyword>
<keyword evidence="11" id="KW-1185">Reference proteome</keyword>
<dbReference type="InterPro" id="IPR013057">
    <property type="entry name" value="AA_transpt_TM"/>
</dbReference>
<evidence type="ECO:0000256" key="4">
    <source>
        <dbReference type="ARBA" id="ARBA00022970"/>
    </source>
</evidence>
<feature type="transmembrane region" description="Helical" evidence="8">
    <location>
        <begin position="333"/>
        <end position="359"/>
    </location>
</feature>
<proteinExistence type="predicted"/>
<dbReference type="PANTHER" id="PTHR48017">
    <property type="entry name" value="OS05G0424000 PROTEIN-RELATED"/>
    <property type="match status" value="1"/>
</dbReference>
<dbReference type="Pfam" id="PF01490">
    <property type="entry name" value="Aa_trans"/>
    <property type="match status" value="1"/>
</dbReference>
<feature type="transmembrane region" description="Helical" evidence="8">
    <location>
        <begin position="75"/>
        <end position="99"/>
    </location>
</feature>
<dbReference type="GO" id="GO:0006865">
    <property type="term" value="P:amino acid transport"/>
    <property type="evidence" value="ECO:0007669"/>
    <property type="project" value="UniProtKB-KW"/>
</dbReference>
<dbReference type="EMBL" id="JBJQOH010000003">
    <property type="protein sequence ID" value="KAL3691543.1"/>
    <property type="molecule type" value="Genomic_DNA"/>
</dbReference>
<comment type="subcellular location">
    <subcellularLocation>
        <location evidence="1">Membrane</location>
    </subcellularLocation>
</comment>
<dbReference type="AlphaFoldDB" id="A0ABD3HJG7"/>
<keyword evidence="6 8" id="KW-0472">Membrane</keyword>
<feature type="transmembrane region" description="Helical" evidence="8">
    <location>
        <begin position="174"/>
        <end position="191"/>
    </location>
</feature>
<feature type="transmembrane region" description="Helical" evidence="8">
    <location>
        <begin position="197"/>
        <end position="221"/>
    </location>
</feature>
<evidence type="ECO:0000313" key="10">
    <source>
        <dbReference type="EMBL" id="KAL3691543.1"/>
    </source>
</evidence>
<feature type="transmembrane region" description="Helical" evidence="8">
    <location>
        <begin position="452"/>
        <end position="478"/>
    </location>
</feature>
<evidence type="ECO:0000256" key="5">
    <source>
        <dbReference type="ARBA" id="ARBA00022989"/>
    </source>
</evidence>
<evidence type="ECO:0000313" key="11">
    <source>
        <dbReference type="Proteomes" id="UP001633002"/>
    </source>
</evidence>
<feature type="transmembrane region" description="Helical" evidence="8">
    <location>
        <begin position="395"/>
        <end position="415"/>
    </location>
</feature>
<sequence length="488" mass="52639">MDVEGFPVSQMAQNYGNQANAPPLPSIAQANDEENDHENTARHGTLWTATAHVITAVIGSGVLSLAWAVAQLGWIAGPSVLFAFGGITYYTSILLADCYRSPDPVTGKRNPTYMDAVKASLGPRDVKACGILQYLSLFGTCVGYTITTAHSLVAIERAGCYHSQGHHVACRASLSYYMLGFGAVQIGLSQIPDFDQISWLSTVAAIMSISYSSIGLGLGIAKAYENGPRGSLSGIPVGEGPGELSLGLRLASAASALGNMAFAYSFSTILTTIQDTLKTPPAENKVMKKATLIGISVTTLFYMSVGCAGYAAFGNNAPGDLLTDFGFYEPFQLVDVANMCLVIHLVGAYQVFAQPLFAFMESYVSRRRPHNYFINKNFELVFPRGITSQWNLFRLTWRTLYVVVTTFLAMLIPFFNAITGLLGAIGFWPLTIYFPIEMYKRQAAIKPGSGRWYLLNVLSGLCLVVSIAAAGASVYGIYQNSLTYAPFS</sequence>
<dbReference type="GO" id="GO:0016020">
    <property type="term" value="C:membrane"/>
    <property type="evidence" value="ECO:0007669"/>
    <property type="project" value="UniProtKB-SubCell"/>
</dbReference>
<evidence type="ECO:0000256" key="3">
    <source>
        <dbReference type="ARBA" id="ARBA00022692"/>
    </source>
</evidence>
<feature type="transmembrane region" description="Helical" evidence="8">
    <location>
        <begin position="292"/>
        <end position="313"/>
    </location>
</feature>
<gene>
    <name evidence="10" type="ORF">R1sor_005194</name>
</gene>
<evidence type="ECO:0000256" key="6">
    <source>
        <dbReference type="ARBA" id="ARBA00023136"/>
    </source>
</evidence>
<dbReference type="Proteomes" id="UP001633002">
    <property type="component" value="Unassembled WGS sequence"/>
</dbReference>
<evidence type="ECO:0000256" key="8">
    <source>
        <dbReference type="SAM" id="Phobius"/>
    </source>
</evidence>
<accession>A0ABD3HJG7</accession>
<keyword evidence="3 8" id="KW-0812">Transmembrane</keyword>
<evidence type="ECO:0000256" key="1">
    <source>
        <dbReference type="ARBA" id="ARBA00004370"/>
    </source>
</evidence>
<keyword evidence="4" id="KW-0029">Amino-acid transport</keyword>
<evidence type="ECO:0000256" key="2">
    <source>
        <dbReference type="ARBA" id="ARBA00022448"/>
    </source>
</evidence>
<feature type="domain" description="Amino acid transporter transmembrane" evidence="9">
    <location>
        <begin position="43"/>
        <end position="478"/>
    </location>
</feature>
<feature type="transmembrane region" description="Helical" evidence="8">
    <location>
        <begin position="46"/>
        <end position="69"/>
    </location>
</feature>